<keyword evidence="1" id="KW-0472">Membrane</keyword>
<reference evidence="2" key="1">
    <citation type="submission" date="2012-11" db="EMBL/GenBank/DDBJ databases">
        <authorList>
            <person name="Lucero-Rivera Y.E."/>
            <person name="Tovar-Ramirez D."/>
        </authorList>
    </citation>
    <scope>NUCLEOTIDE SEQUENCE</scope>
    <source>
        <tissue evidence="2">Salivary gland</tissue>
    </source>
</reference>
<sequence length="77" mass="8812">MLPLCFSIFIRGFACVTPSALAFFFFFGNDIKLSSSRCSKNKRTLKNTRRSEFPEPSTTASLIIASWFWDVKPQQLL</sequence>
<name>L7MAL9_RHIPC</name>
<evidence type="ECO:0000313" key="2">
    <source>
        <dbReference type="EMBL" id="JAA60927.1"/>
    </source>
</evidence>
<accession>L7MAL9</accession>
<proteinExistence type="evidence at transcript level"/>
<feature type="transmembrane region" description="Helical" evidence="1">
    <location>
        <begin position="6"/>
        <end position="27"/>
    </location>
</feature>
<organism evidence="2">
    <name type="scientific">Rhipicephalus pulchellus</name>
    <name type="common">Yellow backed tick</name>
    <name type="synonym">Dermacentor pulchellus</name>
    <dbReference type="NCBI Taxonomy" id="72859"/>
    <lineage>
        <taxon>Eukaryota</taxon>
        <taxon>Metazoa</taxon>
        <taxon>Ecdysozoa</taxon>
        <taxon>Arthropoda</taxon>
        <taxon>Chelicerata</taxon>
        <taxon>Arachnida</taxon>
        <taxon>Acari</taxon>
        <taxon>Parasitiformes</taxon>
        <taxon>Ixodida</taxon>
        <taxon>Ixodoidea</taxon>
        <taxon>Ixodidae</taxon>
        <taxon>Rhipicephalinae</taxon>
        <taxon>Rhipicephalus</taxon>
        <taxon>Rhipicephalus</taxon>
    </lineage>
</organism>
<dbReference type="EMBL" id="GACK01004107">
    <property type="protein sequence ID" value="JAA60927.1"/>
    <property type="molecule type" value="mRNA"/>
</dbReference>
<keyword evidence="1" id="KW-0812">Transmembrane</keyword>
<evidence type="ECO:0000256" key="1">
    <source>
        <dbReference type="SAM" id="Phobius"/>
    </source>
</evidence>
<protein>
    <submittedName>
        <fullName evidence="2">Putative secreted peptide</fullName>
    </submittedName>
</protein>
<reference evidence="2" key="2">
    <citation type="journal article" date="2015" name="J. Proteomics">
        <title>Sexual differences in the sialomes of the zebra tick, Rhipicephalus pulchellus.</title>
        <authorList>
            <person name="Tan A.W."/>
            <person name="Francischetti I.M."/>
            <person name="Slovak M."/>
            <person name="Kini R.M."/>
            <person name="Ribeiro J.M."/>
        </authorList>
    </citation>
    <scope>NUCLEOTIDE SEQUENCE</scope>
    <source>
        <tissue evidence="2">Salivary gland</tissue>
    </source>
</reference>
<keyword evidence="1" id="KW-1133">Transmembrane helix</keyword>
<dbReference type="AlphaFoldDB" id="L7MAL9"/>